<evidence type="ECO:0000313" key="15">
    <source>
        <dbReference type="EMBL" id="PBC31596.1"/>
    </source>
</evidence>
<evidence type="ECO:0000256" key="8">
    <source>
        <dbReference type="ARBA" id="ARBA00023069"/>
    </source>
</evidence>
<reference evidence="15 16" key="1">
    <citation type="submission" date="2014-07" db="EMBL/GenBank/DDBJ databases">
        <title>Genomic and transcriptomic analysis on Apis cerana provide comprehensive insights into honey bee biology.</title>
        <authorList>
            <person name="Diao Q."/>
            <person name="Sun L."/>
            <person name="Zheng H."/>
            <person name="Zheng H."/>
            <person name="Xu S."/>
            <person name="Wang S."/>
            <person name="Zeng Z."/>
            <person name="Hu F."/>
            <person name="Su S."/>
            <person name="Wu J."/>
        </authorList>
    </citation>
    <scope>NUCLEOTIDE SEQUENCE [LARGE SCALE GENOMIC DNA]</scope>
    <source>
        <tissue evidence="15">Pupae without intestine</tissue>
    </source>
</reference>
<dbReference type="STRING" id="94128.A0A2A3EK81"/>
<feature type="coiled-coil region" evidence="14">
    <location>
        <begin position="503"/>
        <end position="530"/>
    </location>
</feature>
<evidence type="ECO:0000313" key="16">
    <source>
        <dbReference type="Proteomes" id="UP000242457"/>
    </source>
</evidence>
<protein>
    <recommendedName>
        <fullName evidence="11">Dynein axonemal assembly factor 1 homolog</fullName>
    </recommendedName>
    <alternativeName>
        <fullName evidence="13">Dynein regulatory complex subunit 3</fullName>
    </alternativeName>
</protein>
<evidence type="ECO:0000256" key="13">
    <source>
        <dbReference type="ARBA" id="ARBA00040950"/>
    </source>
</evidence>
<dbReference type="InterPro" id="IPR001611">
    <property type="entry name" value="Leu-rich_rpt"/>
</dbReference>
<dbReference type="Gene3D" id="3.80.10.10">
    <property type="entry name" value="Ribonuclease Inhibitor"/>
    <property type="match status" value="1"/>
</dbReference>
<keyword evidence="3" id="KW-0963">Cytoplasm</keyword>
<dbReference type="EMBL" id="KZ288230">
    <property type="protein sequence ID" value="PBC31596.1"/>
    <property type="molecule type" value="Genomic_DNA"/>
</dbReference>
<dbReference type="OrthoDB" id="27917at2759"/>
<evidence type="ECO:0000256" key="3">
    <source>
        <dbReference type="ARBA" id="ARBA00022490"/>
    </source>
</evidence>
<comment type="subcellular location">
    <subcellularLocation>
        <location evidence="2">Cytoplasm</location>
        <location evidence="2">Cytoskeleton</location>
        <location evidence="2">Flagellum axoneme</location>
    </subcellularLocation>
</comment>
<evidence type="ECO:0000256" key="1">
    <source>
        <dbReference type="ARBA" id="ARBA00003843"/>
    </source>
</evidence>
<comment type="function">
    <text evidence="1">Cilium-specific protein required for cilia structures.</text>
</comment>
<dbReference type="InterPro" id="IPR050576">
    <property type="entry name" value="Cilia_flagella_integrity"/>
</dbReference>
<evidence type="ECO:0000256" key="9">
    <source>
        <dbReference type="ARBA" id="ARBA00023212"/>
    </source>
</evidence>
<feature type="coiled-coil region" evidence="14">
    <location>
        <begin position="342"/>
        <end position="381"/>
    </location>
</feature>
<keyword evidence="5" id="KW-0677">Repeat</keyword>
<evidence type="ECO:0000256" key="12">
    <source>
        <dbReference type="ARBA" id="ARBA00038378"/>
    </source>
</evidence>
<dbReference type="SUPFAM" id="SSF52075">
    <property type="entry name" value="Outer arm dynein light chain 1"/>
    <property type="match status" value="1"/>
</dbReference>
<keyword evidence="10" id="KW-0966">Cell projection</keyword>
<sequence>MNANDVPTILQEFAQPRIINEDMLLNLIIEQGPKGIAGRLFYEDGINLDETKEIRIEFLNILKIDYLWMMPNLTKLKLSNNIIEKIENLDALVNLKELDLSFNRIKIIENLDNLTKLEILLLFNNEINEIENIDSLYHLTIFSIGNNIISNWKHVLYLRKFKNLYSLNMSGNPCTEEEGYLDYVFAFIPQLIYYEYKMITKEQRQTAREKHYRALHILEEAEMKEKEELNIRQEREKKLAFLTTACVEYLDEDHLFYQMFEYDKEGKDLSMVNEDTQNAYEQYKVNFSSLCQELCEVGLKEYDKRLDEINLYNIGVNEGKNISQNQGRMIVNEVLQTKAVTLVNIKQLLKKLVEDIDAATLEDITQKAQQLSQEFNNIVTETWTKLMTIEVDLHEQIQIENIKKSFFLTKDINEIFRINISDMIESFLTTARGYFSQLRNCEAEYNDTINGLILYYLSGFGEDQKLPRHLLNLCEDKEMLNYNLNNSHERHLQVIDAREDSMVNRLRNWLKEYNEELSRQEIERNNQQVLEIAHFADSQQEEFLYLLQQLNISDPEVILALETT</sequence>
<dbReference type="AlphaFoldDB" id="A0A2A3EK81"/>
<organism evidence="15 16">
    <name type="scientific">Apis cerana cerana</name>
    <name type="common">Oriental honeybee</name>
    <dbReference type="NCBI Taxonomy" id="94128"/>
    <lineage>
        <taxon>Eukaryota</taxon>
        <taxon>Metazoa</taxon>
        <taxon>Ecdysozoa</taxon>
        <taxon>Arthropoda</taxon>
        <taxon>Hexapoda</taxon>
        <taxon>Insecta</taxon>
        <taxon>Pterygota</taxon>
        <taxon>Neoptera</taxon>
        <taxon>Endopterygota</taxon>
        <taxon>Hymenoptera</taxon>
        <taxon>Apocrita</taxon>
        <taxon>Aculeata</taxon>
        <taxon>Apoidea</taxon>
        <taxon>Anthophila</taxon>
        <taxon>Apidae</taxon>
        <taxon>Apis</taxon>
    </lineage>
</organism>
<dbReference type="PROSITE" id="PS51450">
    <property type="entry name" value="LRR"/>
    <property type="match status" value="3"/>
</dbReference>
<evidence type="ECO:0000256" key="14">
    <source>
        <dbReference type="SAM" id="Coils"/>
    </source>
</evidence>
<proteinExistence type="inferred from homology"/>
<evidence type="ECO:0000256" key="10">
    <source>
        <dbReference type="ARBA" id="ARBA00023273"/>
    </source>
</evidence>
<dbReference type="GO" id="GO:0005929">
    <property type="term" value="C:cilium"/>
    <property type="evidence" value="ECO:0007669"/>
    <property type="project" value="TreeGrafter"/>
</dbReference>
<dbReference type="PANTHER" id="PTHR45973">
    <property type="entry name" value="PROTEIN PHOSPHATASE 1 REGULATORY SUBUNIT SDS22-RELATED"/>
    <property type="match status" value="1"/>
</dbReference>
<keyword evidence="8" id="KW-0969">Cilium</keyword>
<keyword evidence="7 14" id="KW-0175">Coiled coil</keyword>
<evidence type="ECO:0000256" key="2">
    <source>
        <dbReference type="ARBA" id="ARBA00004611"/>
    </source>
</evidence>
<keyword evidence="6" id="KW-0282">Flagellum</keyword>
<evidence type="ECO:0000256" key="5">
    <source>
        <dbReference type="ARBA" id="ARBA00022737"/>
    </source>
</evidence>
<dbReference type="PANTHER" id="PTHR45973:SF12">
    <property type="entry name" value="DYNEIN REGULATORY COMPLEX SUBUNIT 3"/>
    <property type="match status" value="1"/>
</dbReference>
<keyword evidence="4" id="KW-0433">Leucine-rich repeat</keyword>
<evidence type="ECO:0000256" key="7">
    <source>
        <dbReference type="ARBA" id="ARBA00023054"/>
    </source>
</evidence>
<accession>A0A2A3EK81</accession>
<keyword evidence="9" id="KW-0206">Cytoskeleton</keyword>
<keyword evidence="16" id="KW-1185">Reference proteome</keyword>
<evidence type="ECO:0000256" key="6">
    <source>
        <dbReference type="ARBA" id="ARBA00022846"/>
    </source>
</evidence>
<dbReference type="InterPro" id="IPR032675">
    <property type="entry name" value="LRR_dom_sf"/>
</dbReference>
<dbReference type="Proteomes" id="UP000242457">
    <property type="component" value="Unassembled WGS sequence"/>
</dbReference>
<name>A0A2A3EK81_APICC</name>
<gene>
    <name evidence="15" type="ORF">APICC_02252</name>
</gene>
<dbReference type="SMART" id="SM00365">
    <property type="entry name" value="LRR_SD22"/>
    <property type="match status" value="4"/>
</dbReference>
<comment type="similarity">
    <text evidence="12">Belongs to the DRC3 family.</text>
</comment>
<evidence type="ECO:0000256" key="4">
    <source>
        <dbReference type="ARBA" id="ARBA00022614"/>
    </source>
</evidence>
<dbReference type="Pfam" id="PF14580">
    <property type="entry name" value="LRR_9"/>
    <property type="match status" value="1"/>
</dbReference>
<evidence type="ECO:0000256" key="11">
    <source>
        <dbReference type="ARBA" id="ARBA00024433"/>
    </source>
</evidence>